<evidence type="ECO:0000256" key="1">
    <source>
        <dbReference type="ARBA" id="ARBA00004229"/>
    </source>
</evidence>
<dbReference type="KEGG" id="gtt:GUITHDRAFT_105281"/>
<dbReference type="InterPro" id="IPR011992">
    <property type="entry name" value="EF-hand-dom_pair"/>
</dbReference>
<dbReference type="OrthoDB" id="10252328at2759"/>
<dbReference type="InterPro" id="IPR000157">
    <property type="entry name" value="TIR_dom"/>
</dbReference>
<dbReference type="GO" id="GO:0007165">
    <property type="term" value="P:signal transduction"/>
    <property type="evidence" value="ECO:0007669"/>
    <property type="project" value="InterPro"/>
</dbReference>
<feature type="domain" description="EF-hand" evidence="5">
    <location>
        <begin position="1321"/>
        <end position="1356"/>
    </location>
</feature>
<dbReference type="STRING" id="905079.L1JL14"/>
<evidence type="ECO:0000256" key="2">
    <source>
        <dbReference type="ARBA" id="ARBA00022737"/>
    </source>
</evidence>
<dbReference type="GO" id="GO:0009507">
    <property type="term" value="C:chloroplast"/>
    <property type="evidence" value="ECO:0007669"/>
    <property type="project" value="UniProtKB-SubCell"/>
</dbReference>
<evidence type="ECO:0000259" key="6">
    <source>
        <dbReference type="PROSITE" id="PS51424"/>
    </source>
</evidence>
<evidence type="ECO:0000313" key="9">
    <source>
        <dbReference type="Proteomes" id="UP000011087"/>
    </source>
</evidence>
<keyword evidence="9" id="KW-1185">Reference proteome</keyword>
<dbReference type="SUPFAM" id="SSF52200">
    <property type="entry name" value="Toll/Interleukin receptor TIR domain"/>
    <property type="match status" value="1"/>
</dbReference>
<dbReference type="PANTHER" id="PTHR47508">
    <property type="entry name" value="SAM DOMAIN-CONTAINING PROTEIN-RELATED"/>
    <property type="match status" value="1"/>
</dbReference>
<accession>L1JL14</accession>
<reference evidence="8" key="3">
    <citation type="submission" date="2016-03" db="UniProtKB">
        <authorList>
            <consortium name="EnsemblProtists"/>
        </authorList>
    </citation>
    <scope>IDENTIFICATION</scope>
</reference>
<reference evidence="9" key="2">
    <citation type="submission" date="2012-11" db="EMBL/GenBank/DDBJ databases">
        <authorList>
            <person name="Kuo A."/>
            <person name="Curtis B.A."/>
            <person name="Tanifuji G."/>
            <person name="Burki F."/>
            <person name="Gruber A."/>
            <person name="Irimia M."/>
            <person name="Maruyama S."/>
            <person name="Arias M.C."/>
            <person name="Ball S.G."/>
            <person name="Gile G.H."/>
            <person name="Hirakawa Y."/>
            <person name="Hopkins J.F."/>
            <person name="Rensing S.A."/>
            <person name="Schmutz J."/>
            <person name="Symeonidi A."/>
            <person name="Elias M."/>
            <person name="Eveleigh R.J."/>
            <person name="Herman E.K."/>
            <person name="Klute M.J."/>
            <person name="Nakayama T."/>
            <person name="Obornik M."/>
            <person name="Reyes-Prieto A."/>
            <person name="Armbrust E.V."/>
            <person name="Aves S.J."/>
            <person name="Beiko R.G."/>
            <person name="Coutinho P."/>
            <person name="Dacks J.B."/>
            <person name="Durnford D.G."/>
            <person name="Fast N.M."/>
            <person name="Green B.R."/>
            <person name="Grisdale C."/>
            <person name="Hempe F."/>
            <person name="Henrissat B."/>
            <person name="Hoppner M.P."/>
            <person name="Ishida K.-I."/>
            <person name="Kim E."/>
            <person name="Koreny L."/>
            <person name="Kroth P.G."/>
            <person name="Liu Y."/>
            <person name="Malik S.-B."/>
            <person name="Maier U.G."/>
            <person name="McRose D."/>
            <person name="Mock T."/>
            <person name="Neilson J.A."/>
            <person name="Onodera N.T."/>
            <person name="Poole A.M."/>
            <person name="Pritham E.J."/>
            <person name="Richards T.A."/>
            <person name="Rocap G."/>
            <person name="Roy S.W."/>
            <person name="Sarai C."/>
            <person name="Schaack S."/>
            <person name="Shirato S."/>
            <person name="Slamovits C.H."/>
            <person name="Spencer D.F."/>
            <person name="Suzuki S."/>
            <person name="Worden A.Z."/>
            <person name="Zauner S."/>
            <person name="Barry K."/>
            <person name="Bell C."/>
            <person name="Bharti A.K."/>
            <person name="Crow J.A."/>
            <person name="Grimwood J."/>
            <person name="Kramer R."/>
            <person name="Lindquist E."/>
            <person name="Lucas S."/>
            <person name="Salamov A."/>
            <person name="McFadden G.I."/>
            <person name="Lane C.E."/>
            <person name="Keeling P.J."/>
            <person name="Gray M.W."/>
            <person name="Grigoriev I.V."/>
            <person name="Archibald J.M."/>
        </authorList>
    </citation>
    <scope>NUCLEOTIDE SEQUENCE</scope>
    <source>
        <strain evidence="9">CCMP2712</strain>
    </source>
</reference>
<name>L1JL14_GUITC</name>
<dbReference type="Gene3D" id="3.40.50.300">
    <property type="entry name" value="P-loop containing nucleotide triphosphate hydrolases"/>
    <property type="match status" value="1"/>
</dbReference>
<evidence type="ECO:0000256" key="3">
    <source>
        <dbReference type="ARBA" id="ARBA00022741"/>
    </source>
</evidence>
<organism evidence="7">
    <name type="scientific">Guillardia theta (strain CCMP2712)</name>
    <name type="common">Cryptophyte</name>
    <dbReference type="NCBI Taxonomy" id="905079"/>
    <lineage>
        <taxon>Eukaryota</taxon>
        <taxon>Cryptophyceae</taxon>
        <taxon>Pyrenomonadales</taxon>
        <taxon>Geminigeraceae</taxon>
        <taxon>Guillardia</taxon>
    </lineage>
</organism>
<dbReference type="Gene3D" id="1.10.238.10">
    <property type="entry name" value="EF-hand"/>
    <property type="match status" value="1"/>
</dbReference>
<dbReference type="RefSeq" id="XP_005836186.1">
    <property type="nucleotide sequence ID" value="XM_005836129.1"/>
</dbReference>
<evidence type="ECO:0000259" key="5">
    <source>
        <dbReference type="PROSITE" id="PS50222"/>
    </source>
</evidence>
<dbReference type="GeneID" id="17305877"/>
<dbReference type="InterPro" id="IPR035897">
    <property type="entry name" value="Toll_tir_struct_dom_sf"/>
</dbReference>
<dbReference type="InterPro" id="IPR027417">
    <property type="entry name" value="P-loop_NTPase"/>
</dbReference>
<dbReference type="Gene3D" id="3.40.50.10140">
    <property type="entry name" value="Toll/interleukin-1 receptor homology (TIR) domain"/>
    <property type="match status" value="1"/>
</dbReference>
<evidence type="ECO:0000256" key="4">
    <source>
        <dbReference type="SAM" id="MobiDB-lite"/>
    </source>
</evidence>
<keyword evidence="3" id="KW-0547">Nucleotide-binding</keyword>
<sequence length="1359" mass="155073">MCPSCQARLLVMRDLEQQLASRRSGRNLSRDLLLIQQSRSHPTGIGLTFHRRFDLLLAHYLFGLEEEEEEEEEEGRSQVEALLSAGELSCCYDRSKCILDLSLDTSTMKWNVSRDLRLRRLPSWAANLSVPVRVLDVSGNPSLLSLPVDDLQSKNPLLEALICNRCPSLSLPPPEIADQGGEAALKYLQRVQEASIQNKHMHLILIGNGEAGKTSVLHALQSAESRAGKIDEDTGRTIGIDLKHWSLEEEEDGLTFDVMDFGGQAVYTKTNLYFLVRRALYLLVWNVRSQAPGQGEGERMRMGEELETSVSLWLRAIQARVPGANILLVATHVDLGTREEVEEQCEAVRRCVLEEKRLMARHEVETILPLNVINEGESMRVSSVTGEGVAELRAAICRVAKGLLWWKERIPRSFLQLKEAVTRRAQEDRSSIDLREYREMMEGAELDRDEMVVATTFLHETGVLKYFGKALRRTIEQEEVERRERYSFEDTVFIDPFWIVEVFKGILRHEWQALIDFFQQDPSRSKMVKRMLHLGVIHEFLFPFLWPQHPHQLGGDFWKLSTEPSRRIDTEKAVALLRGCDLAHFLPTPTHLLHDKQLADSSSSSSPPPSSLRKELLCPGIIPHFVREHRYPIQEATSLHLCMRIVYSSLPPGFVDRLIVKCASRYKDVDCSASMAAFFGWGRVLLLRWEEERSSSSLVAHASTEQMLSNLDKDVTSLEAFFPGLKRFKREVTGKEDGDFELVQVGIFCQGEESKRLADELRSELLLRYAKEHGTPARVVPTFSYTQSSASSVAFFSGEVLELSTLTRVVKDANEQGEEEREEEEEEGREEEDFRDCIVHILLISKGCLRSSDGEESAFLNLWNSLTAKRAAIVPVVLQDYVEDIRDFTRWWPEGVSGMERYRIFHSFSRSDESMNKLYQTVMNKLDLWRGRSTEETICVNDQNRLKCKECFRSLDDMSEIGEFELPDDILEVEGAMETVLSCSKRGHLSTLADVIDFNNSCAPCPLCVKHNRVPFFFNRMECISKLYGDLTACVTCGECAGSINVVDITPPQVFISYQWGHGGVTQTLARQAKRFIETRTELLCWLDVEGGILCGEDHIMKMKLGVERCDVFIAFMSDKYVKSENCRREFAQACEANKFIIPVMVPILFDERSDSDELRESESGWKGETATDDWWKRISAMEGTREVEVRWSHLASFQRRVELRAEKQEEGGEVRADESCLDLLLAILQSRIYRGNFVNHVAKSPLKSLPGGSGKSVLAKKLSVRVDEDRRERMLTRKKSRHKKVAFVPDPTMFEFQRIDKQGQGRLSCDVLFEGLLHRWDQDELSMLFDAMVVSRDGSVTLDEFLRAVQKLPQTPRL</sequence>
<evidence type="ECO:0008006" key="10">
    <source>
        <dbReference type="Google" id="ProtNLM"/>
    </source>
</evidence>
<dbReference type="PaxDb" id="55529-EKX49206"/>
<proteinExistence type="predicted"/>
<dbReference type="PROSITE" id="PS50222">
    <property type="entry name" value="EF_HAND_2"/>
    <property type="match status" value="1"/>
</dbReference>
<evidence type="ECO:0000313" key="8">
    <source>
        <dbReference type="EnsemblProtists" id="EKX49206"/>
    </source>
</evidence>
<comment type="subcellular location">
    <subcellularLocation>
        <location evidence="1">Plastid</location>
        <location evidence="1">Chloroplast</location>
    </subcellularLocation>
</comment>
<reference evidence="7 9" key="1">
    <citation type="journal article" date="2012" name="Nature">
        <title>Algal genomes reveal evolutionary mosaicism and the fate of nucleomorphs.</title>
        <authorList>
            <consortium name="DOE Joint Genome Institute"/>
            <person name="Curtis B.A."/>
            <person name="Tanifuji G."/>
            <person name="Burki F."/>
            <person name="Gruber A."/>
            <person name="Irimia M."/>
            <person name="Maruyama S."/>
            <person name="Arias M.C."/>
            <person name="Ball S.G."/>
            <person name="Gile G.H."/>
            <person name="Hirakawa Y."/>
            <person name="Hopkins J.F."/>
            <person name="Kuo A."/>
            <person name="Rensing S.A."/>
            <person name="Schmutz J."/>
            <person name="Symeonidi A."/>
            <person name="Elias M."/>
            <person name="Eveleigh R.J."/>
            <person name="Herman E.K."/>
            <person name="Klute M.J."/>
            <person name="Nakayama T."/>
            <person name="Obornik M."/>
            <person name="Reyes-Prieto A."/>
            <person name="Armbrust E.V."/>
            <person name="Aves S.J."/>
            <person name="Beiko R.G."/>
            <person name="Coutinho P."/>
            <person name="Dacks J.B."/>
            <person name="Durnford D.G."/>
            <person name="Fast N.M."/>
            <person name="Green B.R."/>
            <person name="Grisdale C.J."/>
            <person name="Hempel F."/>
            <person name="Henrissat B."/>
            <person name="Hoppner M.P."/>
            <person name="Ishida K."/>
            <person name="Kim E."/>
            <person name="Koreny L."/>
            <person name="Kroth P.G."/>
            <person name="Liu Y."/>
            <person name="Malik S.B."/>
            <person name="Maier U.G."/>
            <person name="McRose D."/>
            <person name="Mock T."/>
            <person name="Neilson J.A."/>
            <person name="Onodera N.T."/>
            <person name="Poole A.M."/>
            <person name="Pritham E.J."/>
            <person name="Richards T.A."/>
            <person name="Rocap G."/>
            <person name="Roy S.W."/>
            <person name="Sarai C."/>
            <person name="Schaack S."/>
            <person name="Shirato S."/>
            <person name="Slamovits C.H."/>
            <person name="Spencer D.F."/>
            <person name="Suzuki S."/>
            <person name="Worden A.Z."/>
            <person name="Zauner S."/>
            <person name="Barry K."/>
            <person name="Bell C."/>
            <person name="Bharti A.K."/>
            <person name="Crow J.A."/>
            <person name="Grimwood J."/>
            <person name="Kramer R."/>
            <person name="Lindquist E."/>
            <person name="Lucas S."/>
            <person name="Salamov A."/>
            <person name="McFadden G.I."/>
            <person name="Lane C.E."/>
            <person name="Keeling P.J."/>
            <person name="Gray M.W."/>
            <person name="Grigoriev I.V."/>
            <person name="Archibald J.M."/>
        </authorList>
    </citation>
    <scope>NUCLEOTIDE SEQUENCE</scope>
    <source>
        <strain evidence="7 9">CCMP2712</strain>
    </source>
</reference>
<gene>
    <name evidence="7" type="ORF">GUITHDRAFT_105281</name>
</gene>
<dbReference type="GO" id="GO:0005509">
    <property type="term" value="F:calcium ion binding"/>
    <property type="evidence" value="ECO:0007669"/>
    <property type="project" value="InterPro"/>
</dbReference>
<dbReference type="InterPro" id="IPR020859">
    <property type="entry name" value="ROC"/>
</dbReference>
<feature type="region of interest" description="Disordered" evidence="4">
    <location>
        <begin position="812"/>
        <end position="831"/>
    </location>
</feature>
<dbReference type="Pfam" id="PF08477">
    <property type="entry name" value="Roc"/>
    <property type="match status" value="1"/>
</dbReference>
<evidence type="ECO:0000313" key="7">
    <source>
        <dbReference type="EMBL" id="EKX49206.1"/>
    </source>
</evidence>
<dbReference type="HOGENOM" id="CLU_262019_0_0_1"/>
<dbReference type="EnsemblProtists" id="EKX49206">
    <property type="protein sequence ID" value="EKX49206"/>
    <property type="gene ID" value="GUITHDRAFT_105281"/>
</dbReference>
<dbReference type="Proteomes" id="UP000011087">
    <property type="component" value="Unassembled WGS sequence"/>
</dbReference>
<dbReference type="InterPro" id="IPR002048">
    <property type="entry name" value="EF_hand_dom"/>
</dbReference>
<dbReference type="Pfam" id="PF13676">
    <property type="entry name" value="TIR_2"/>
    <property type="match status" value="1"/>
</dbReference>
<feature type="domain" description="Roc" evidence="6">
    <location>
        <begin position="194"/>
        <end position="403"/>
    </location>
</feature>
<dbReference type="PANTHER" id="PTHR47508:SF1">
    <property type="entry name" value="NON-SPECIFIC SERINE_THREONINE PROTEIN KINASE"/>
    <property type="match status" value="1"/>
</dbReference>
<dbReference type="eggNOG" id="KOG0619">
    <property type="taxonomic scope" value="Eukaryota"/>
</dbReference>
<dbReference type="Gene3D" id="3.30.70.1390">
    <property type="entry name" value="ROC domain from the Parkinson's disease-associated leucine-rich repeat kinase 2"/>
    <property type="match status" value="1"/>
</dbReference>
<protein>
    <recommendedName>
        <fullName evidence="10">Roc domain-containing protein</fullName>
    </recommendedName>
</protein>
<dbReference type="SUPFAM" id="SSF47473">
    <property type="entry name" value="EF-hand"/>
    <property type="match status" value="1"/>
</dbReference>
<dbReference type="PROSITE" id="PS51424">
    <property type="entry name" value="ROC"/>
    <property type="match status" value="1"/>
</dbReference>
<dbReference type="GO" id="GO:0000166">
    <property type="term" value="F:nucleotide binding"/>
    <property type="evidence" value="ECO:0007669"/>
    <property type="project" value="UniProtKB-KW"/>
</dbReference>
<feature type="compositionally biased region" description="Acidic residues" evidence="4">
    <location>
        <begin position="815"/>
        <end position="831"/>
    </location>
</feature>
<dbReference type="EMBL" id="JH992983">
    <property type="protein sequence ID" value="EKX49206.1"/>
    <property type="molecule type" value="Genomic_DNA"/>
</dbReference>
<keyword evidence="2" id="KW-0677">Repeat</keyword>
<dbReference type="SUPFAM" id="SSF52540">
    <property type="entry name" value="P-loop containing nucleoside triphosphate hydrolases"/>
    <property type="match status" value="1"/>
</dbReference>